<sequence length="429" mass="45075">MQKISVRSRALARGRSPDFAVCRTVLSFVLGTAAALSQAAEAPSFAMLLQQSQANAPQLLEQAANVRAASADARQASAWLNPTLNATAENLGAPLSGGVSQRQDTYTVTQVFELGGKRAARVEAEQRKSAAAGARERQVRLAFTGELAVAYATAEAMQQRKAVADAELGRADDDLRAAQALVKAGREAELRLAQARASVAAAQAAVLSAAADAVEALERLSALVGATEPYTSIGQSFLASVPALRTEPGWTPGDAPALASSTAERDAVAAQVKVEQKRWLPDLGVSIGMRKFGWSDDKAMTVALTANIPLFDRNQAGIDAARERAISASMRLEAVRLEAISLHRSASVQAQAAERRLLAAQQGEAAATEAYRLGRVGYDAGKTALVELLAIRRALSEAAALTIEARLARVRSLAVLSLAEGRNVFGETP</sequence>
<dbReference type="AlphaFoldDB" id="A0A1I4UEF9"/>
<dbReference type="Proteomes" id="UP000199470">
    <property type="component" value="Unassembled WGS sequence"/>
</dbReference>
<dbReference type="OrthoDB" id="9791261at2"/>
<evidence type="ECO:0000313" key="3">
    <source>
        <dbReference type="Proteomes" id="UP000199470"/>
    </source>
</evidence>
<dbReference type="PANTHER" id="PTHR30203:SF24">
    <property type="entry name" value="BLR4935 PROTEIN"/>
    <property type="match status" value="1"/>
</dbReference>
<dbReference type="STRING" id="758825.SAMN02982985_05616"/>
<evidence type="ECO:0000313" key="2">
    <source>
        <dbReference type="EMBL" id="SFM87295.1"/>
    </source>
</evidence>
<proteinExistence type="inferred from homology"/>
<protein>
    <submittedName>
        <fullName evidence="2">Outer membrane protein, cobalt-zinc-cadmium efflux system</fullName>
    </submittedName>
</protein>
<dbReference type="Pfam" id="PF02321">
    <property type="entry name" value="OEP"/>
    <property type="match status" value="2"/>
</dbReference>
<name>A0A1I4UEF9_9BURK</name>
<dbReference type="RefSeq" id="WP_093391061.1">
    <property type="nucleotide sequence ID" value="NZ_FOTW01000041.1"/>
</dbReference>
<gene>
    <name evidence="2" type="ORF">SAMN02982985_05616</name>
</gene>
<evidence type="ECO:0000256" key="1">
    <source>
        <dbReference type="ARBA" id="ARBA00007613"/>
    </source>
</evidence>
<dbReference type="PANTHER" id="PTHR30203">
    <property type="entry name" value="OUTER MEMBRANE CATION EFFLUX PROTEIN"/>
    <property type="match status" value="1"/>
</dbReference>
<dbReference type="InterPro" id="IPR010131">
    <property type="entry name" value="MdtP/NodT-like"/>
</dbReference>
<dbReference type="EMBL" id="FOTW01000041">
    <property type="protein sequence ID" value="SFM87295.1"/>
    <property type="molecule type" value="Genomic_DNA"/>
</dbReference>
<keyword evidence="3" id="KW-1185">Reference proteome</keyword>
<organism evidence="2 3">
    <name type="scientific">Rugamonas rubra</name>
    <dbReference type="NCBI Taxonomy" id="758825"/>
    <lineage>
        <taxon>Bacteria</taxon>
        <taxon>Pseudomonadati</taxon>
        <taxon>Pseudomonadota</taxon>
        <taxon>Betaproteobacteria</taxon>
        <taxon>Burkholderiales</taxon>
        <taxon>Oxalobacteraceae</taxon>
        <taxon>Telluria group</taxon>
        <taxon>Rugamonas</taxon>
    </lineage>
</organism>
<comment type="similarity">
    <text evidence="1">Belongs to the outer membrane factor (OMF) (TC 1.B.17) family.</text>
</comment>
<dbReference type="Gene3D" id="1.20.1600.10">
    <property type="entry name" value="Outer membrane efflux proteins (OEP)"/>
    <property type="match status" value="1"/>
</dbReference>
<dbReference type="GO" id="GO:0015562">
    <property type="term" value="F:efflux transmembrane transporter activity"/>
    <property type="evidence" value="ECO:0007669"/>
    <property type="project" value="InterPro"/>
</dbReference>
<reference evidence="2 3" key="1">
    <citation type="submission" date="2016-10" db="EMBL/GenBank/DDBJ databases">
        <authorList>
            <person name="de Groot N.N."/>
        </authorList>
    </citation>
    <scope>NUCLEOTIDE SEQUENCE [LARGE SCALE GENOMIC DNA]</scope>
    <source>
        <strain evidence="2 3">ATCC 43154</strain>
    </source>
</reference>
<accession>A0A1I4UEF9</accession>
<dbReference type="SUPFAM" id="SSF56954">
    <property type="entry name" value="Outer membrane efflux proteins (OEP)"/>
    <property type="match status" value="1"/>
</dbReference>
<dbReference type="InterPro" id="IPR003423">
    <property type="entry name" value="OMP_efflux"/>
</dbReference>